<dbReference type="InterPro" id="IPR004316">
    <property type="entry name" value="SWEET_rpt"/>
</dbReference>
<evidence type="ECO:0000256" key="6">
    <source>
        <dbReference type="ARBA" id="ARBA00022692"/>
    </source>
</evidence>
<keyword evidence="7" id="KW-0677">Repeat</keyword>
<evidence type="ECO:0000256" key="5">
    <source>
        <dbReference type="ARBA" id="ARBA00022597"/>
    </source>
</evidence>
<keyword evidence="8 11" id="KW-1133">Transmembrane helix</keyword>
<evidence type="ECO:0000256" key="11">
    <source>
        <dbReference type="SAM" id="Phobius"/>
    </source>
</evidence>
<accession>A0A699YRW7</accession>
<evidence type="ECO:0000256" key="3">
    <source>
        <dbReference type="ARBA" id="ARBA00022448"/>
    </source>
</evidence>
<dbReference type="PANTHER" id="PTHR10791:SF30">
    <property type="entry name" value="SUGAR TRANSPORTER SWEET1"/>
    <property type="match status" value="1"/>
</dbReference>
<evidence type="ECO:0000256" key="9">
    <source>
        <dbReference type="ARBA" id="ARBA00023136"/>
    </source>
</evidence>
<organism evidence="12 13">
    <name type="scientific">Haematococcus lacustris</name>
    <name type="common">Green alga</name>
    <name type="synonym">Haematococcus pluvialis</name>
    <dbReference type="NCBI Taxonomy" id="44745"/>
    <lineage>
        <taxon>Eukaryota</taxon>
        <taxon>Viridiplantae</taxon>
        <taxon>Chlorophyta</taxon>
        <taxon>core chlorophytes</taxon>
        <taxon>Chlorophyceae</taxon>
        <taxon>CS clade</taxon>
        <taxon>Chlamydomonadales</taxon>
        <taxon>Haematococcaceae</taxon>
        <taxon>Haematococcus</taxon>
    </lineage>
</organism>
<keyword evidence="4" id="KW-1003">Cell membrane</keyword>
<comment type="caution">
    <text evidence="12">The sequence shown here is derived from an EMBL/GenBank/DDBJ whole genome shotgun (WGS) entry which is preliminary data.</text>
</comment>
<comment type="similarity">
    <text evidence="2">Belongs to the SWEET sugar transporter family.</text>
</comment>
<comment type="function">
    <text evidence="10">Mediates both low-affinity uptake and efflux of sugar across the plasma membrane.</text>
</comment>
<feature type="non-terminal residue" evidence="12">
    <location>
        <position position="1"/>
    </location>
</feature>
<dbReference type="InterPro" id="IPR047664">
    <property type="entry name" value="SWEET"/>
</dbReference>
<evidence type="ECO:0000313" key="13">
    <source>
        <dbReference type="Proteomes" id="UP000485058"/>
    </source>
</evidence>
<proteinExistence type="inferred from homology"/>
<dbReference type="GO" id="GO:0005886">
    <property type="term" value="C:plasma membrane"/>
    <property type="evidence" value="ECO:0007669"/>
    <property type="project" value="UniProtKB-SubCell"/>
</dbReference>
<keyword evidence="5 12" id="KW-0762">Sugar transport</keyword>
<dbReference type="Proteomes" id="UP000485058">
    <property type="component" value="Unassembled WGS sequence"/>
</dbReference>
<dbReference type="Gene3D" id="1.20.1280.290">
    <property type="match status" value="1"/>
</dbReference>
<keyword evidence="9 11" id="KW-0472">Membrane</keyword>
<evidence type="ECO:0000256" key="10">
    <source>
        <dbReference type="ARBA" id="ARBA00037238"/>
    </source>
</evidence>
<sequence>MSSADFKELLLHHLAPGLGCVITLMMFVSPLHAIQHVRKKQCLGELNPLPLVAIIANCMVWLIYGCFTRDPYIIAPNGPGLMLGVFFSFSAYGFAGHK</sequence>
<keyword evidence="13" id="KW-1185">Reference proteome</keyword>
<feature type="non-terminal residue" evidence="12">
    <location>
        <position position="98"/>
    </location>
</feature>
<dbReference type="Pfam" id="PF03083">
    <property type="entry name" value="MtN3_slv"/>
    <property type="match status" value="1"/>
</dbReference>
<feature type="transmembrane region" description="Helical" evidence="11">
    <location>
        <begin position="14"/>
        <end position="34"/>
    </location>
</feature>
<name>A0A699YRW7_HAELA</name>
<evidence type="ECO:0000256" key="2">
    <source>
        <dbReference type="ARBA" id="ARBA00007809"/>
    </source>
</evidence>
<dbReference type="AlphaFoldDB" id="A0A699YRW7"/>
<feature type="transmembrane region" description="Helical" evidence="11">
    <location>
        <begin position="73"/>
        <end position="95"/>
    </location>
</feature>
<gene>
    <name evidence="12" type="ORF">HaLaN_08313</name>
</gene>
<dbReference type="FunFam" id="1.20.1280.290:FF:000007">
    <property type="entry name" value="Bidirectional sugar transporter SWEET7"/>
    <property type="match status" value="1"/>
</dbReference>
<evidence type="ECO:0000256" key="8">
    <source>
        <dbReference type="ARBA" id="ARBA00022989"/>
    </source>
</evidence>
<dbReference type="EMBL" id="BLLF01000519">
    <property type="protein sequence ID" value="GFH12600.1"/>
    <property type="molecule type" value="Genomic_DNA"/>
</dbReference>
<evidence type="ECO:0000256" key="7">
    <source>
        <dbReference type="ARBA" id="ARBA00022737"/>
    </source>
</evidence>
<reference evidence="12 13" key="1">
    <citation type="submission" date="2020-02" db="EMBL/GenBank/DDBJ databases">
        <title>Draft genome sequence of Haematococcus lacustris strain NIES-144.</title>
        <authorList>
            <person name="Morimoto D."/>
            <person name="Nakagawa S."/>
            <person name="Yoshida T."/>
            <person name="Sawayama S."/>
        </authorList>
    </citation>
    <scope>NUCLEOTIDE SEQUENCE [LARGE SCALE GENOMIC DNA]</scope>
    <source>
        <strain evidence="12 13">NIES-144</strain>
    </source>
</reference>
<dbReference type="GO" id="GO:0051119">
    <property type="term" value="F:sugar transmembrane transporter activity"/>
    <property type="evidence" value="ECO:0007669"/>
    <property type="project" value="InterPro"/>
</dbReference>
<keyword evidence="3" id="KW-0813">Transport</keyword>
<evidence type="ECO:0000256" key="1">
    <source>
        <dbReference type="ARBA" id="ARBA00004651"/>
    </source>
</evidence>
<feature type="transmembrane region" description="Helical" evidence="11">
    <location>
        <begin position="46"/>
        <end position="67"/>
    </location>
</feature>
<comment type="subcellular location">
    <subcellularLocation>
        <location evidence="1">Cell membrane</location>
        <topology evidence="1">Multi-pass membrane protein</topology>
    </subcellularLocation>
</comment>
<dbReference type="PANTHER" id="PTHR10791">
    <property type="entry name" value="RAG1-ACTIVATING PROTEIN 1"/>
    <property type="match status" value="1"/>
</dbReference>
<protein>
    <submittedName>
        <fullName evidence="12">Bidirectional sugar transporter SWEET</fullName>
    </submittedName>
</protein>
<keyword evidence="6 11" id="KW-0812">Transmembrane</keyword>
<evidence type="ECO:0000313" key="12">
    <source>
        <dbReference type="EMBL" id="GFH12600.1"/>
    </source>
</evidence>
<evidence type="ECO:0000256" key="4">
    <source>
        <dbReference type="ARBA" id="ARBA00022475"/>
    </source>
</evidence>